<evidence type="ECO:0000256" key="7">
    <source>
        <dbReference type="ARBA" id="ARBA00023170"/>
    </source>
</evidence>
<evidence type="ECO:0000256" key="5">
    <source>
        <dbReference type="ARBA" id="ARBA00023040"/>
    </source>
</evidence>
<accession>A0A0N5CKE2</accession>
<dbReference type="GO" id="GO:0004995">
    <property type="term" value="F:tachykinin receptor activity"/>
    <property type="evidence" value="ECO:0007669"/>
    <property type="project" value="InterPro"/>
</dbReference>
<dbReference type="InterPro" id="IPR000276">
    <property type="entry name" value="GPCR_Rhodpsn"/>
</dbReference>
<dbReference type="InterPro" id="IPR001681">
    <property type="entry name" value="Neurokn_rcpt"/>
</dbReference>
<evidence type="ECO:0000256" key="2">
    <source>
        <dbReference type="ARBA" id="ARBA00022475"/>
    </source>
</evidence>
<name>A0A0N5CKE2_THECL</name>
<dbReference type="GO" id="GO:0005886">
    <property type="term" value="C:plasma membrane"/>
    <property type="evidence" value="ECO:0007669"/>
    <property type="project" value="UniProtKB-SubCell"/>
</dbReference>
<dbReference type="STRING" id="103827.A0A0N5CKE2"/>
<feature type="transmembrane region" description="Helical" evidence="10">
    <location>
        <begin position="272"/>
        <end position="293"/>
    </location>
</feature>
<evidence type="ECO:0000256" key="10">
    <source>
        <dbReference type="SAM" id="Phobius"/>
    </source>
</evidence>
<dbReference type="OrthoDB" id="5981855at2759"/>
<evidence type="ECO:0000259" key="11">
    <source>
        <dbReference type="PROSITE" id="PS50262"/>
    </source>
</evidence>
<comment type="similarity">
    <text evidence="9">Belongs to the G-protein coupled receptor 1 family.</text>
</comment>
<evidence type="ECO:0000256" key="4">
    <source>
        <dbReference type="ARBA" id="ARBA00022989"/>
    </source>
</evidence>
<feature type="domain" description="G-protein coupled receptors family 1 profile" evidence="11">
    <location>
        <begin position="72"/>
        <end position="329"/>
    </location>
</feature>
<evidence type="ECO:0000256" key="6">
    <source>
        <dbReference type="ARBA" id="ARBA00023136"/>
    </source>
</evidence>
<dbReference type="PANTHER" id="PTHR46925">
    <property type="entry name" value="G-PROTEIN COUPLED RECEPTOR TKR-1-RELATED"/>
    <property type="match status" value="1"/>
</dbReference>
<dbReference type="PRINTS" id="PR00237">
    <property type="entry name" value="GPCRRHODOPSN"/>
</dbReference>
<dbReference type="EMBL" id="UYYF01000041">
    <property type="protein sequence ID" value="VDM95545.1"/>
    <property type="molecule type" value="Genomic_DNA"/>
</dbReference>
<comment type="subcellular location">
    <subcellularLocation>
        <location evidence="1">Cell membrane</location>
        <topology evidence="1">Multi-pass membrane protein</topology>
    </subcellularLocation>
</comment>
<dbReference type="InterPro" id="IPR017452">
    <property type="entry name" value="GPCR_Rhodpsn_7TM"/>
</dbReference>
<dbReference type="Pfam" id="PF00001">
    <property type="entry name" value="7tm_1"/>
    <property type="match status" value="1"/>
</dbReference>
<feature type="transmembrane region" description="Helical" evidence="10">
    <location>
        <begin position="313"/>
        <end position="332"/>
    </location>
</feature>
<evidence type="ECO:0000256" key="9">
    <source>
        <dbReference type="RuleBase" id="RU000688"/>
    </source>
</evidence>
<evidence type="ECO:0000256" key="3">
    <source>
        <dbReference type="ARBA" id="ARBA00022692"/>
    </source>
</evidence>
<keyword evidence="13" id="KW-1185">Reference proteome</keyword>
<feature type="transmembrane region" description="Helical" evidence="10">
    <location>
        <begin position="171"/>
        <end position="190"/>
    </location>
</feature>
<dbReference type="SUPFAM" id="SSF81321">
    <property type="entry name" value="Family A G protein-coupled receptor-like"/>
    <property type="match status" value="1"/>
</dbReference>
<evidence type="ECO:0000256" key="1">
    <source>
        <dbReference type="ARBA" id="ARBA00004651"/>
    </source>
</evidence>
<feature type="transmembrane region" description="Helical" evidence="10">
    <location>
        <begin position="131"/>
        <end position="150"/>
    </location>
</feature>
<dbReference type="SMART" id="SM01381">
    <property type="entry name" value="7TM_GPCR_Srsx"/>
    <property type="match status" value="1"/>
</dbReference>
<sequence length="368" mass="43141">MDMENFTFHLLEKQYENKSALKVIAEYICLHSHTAKPLPDLYCEEFPIKHTLGIQIFVFVAFTSIIMTSVVGNCIVMWIIAKHKVMHRGFNYFLFNMALADFLIALLNVGTTWTFNFYYDWWFGDFCAANLFFGVTPTCVSVFTMTVVSCDRCKAVVNPLWKRPLTNKRTIFVITLIWLSATCIALPVVINSKIEKHYYFSSSSRQLTIQWLCLNEFKYKVLYDNSLLLIQYVIPLIILSATYARIACALQTKQELRESVKQSVTGQSKKKVVKMLAVVVTIFMVCWLPYQLYHALLERMIQDFDIASNSYMIFYWLAMSASVYNPFIYCYTNGRFRIGFRYAFRWLPWINCSYNEYRNSALFKELPR</sequence>
<dbReference type="WBParaSite" id="TCLT_0000053601-mRNA-1">
    <property type="protein sequence ID" value="TCLT_0000053601-mRNA-1"/>
    <property type="gene ID" value="TCLT_0000053601"/>
</dbReference>
<keyword evidence="3 9" id="KW-0812">Transmembrane</keyword>
<dbReference type="Proteomes" id="UP000276776">
    <property type="component" value="Unassembled WGS sequence"/>
</dbReference>
<keyword evidence="7 9" id="KW-0675">Receptor</keyword>
<feature type="transmembrane region" description="Helical" evidence="10">
    <location>
        <begin position="93"/>
        <end position="119"/>
    </location>
</feature>
<proteinExistence type="inferred from homology"/>
<reference evidence="12 13" key="2">
    <citation type="submission" date="2018-11" db="EMBL/GenBank/DDBJ databases">
        <authorList>
            <consortium name="Pathogen Informatics"/>
        </authorList>
    </citation>
    <scope>NUCLEOTIDE SEQUENCE [LARGE SCALE GENOMIC DNA]</scope>
</reference>
<dbReference type="AlphaFoldDB" id="A0A0N5CKE2"/>
<evidence type="ECO:0000256" key="8">
    <source>
        <dbReference type="ARBA" id="ARBA00023224"/>
    </source>
</evidence>
<dbReference type="Gene3D" id="1.20.1070.10">
    <property type="entry name" value="Rhodopsin 7-helix transmembrane proteins"/>
    <property type="match status" value="1"/>
</dbReference>
<dbReference type="PROSITE" id="PS50262">
    <property type="entry name" value="G_PROTEIN_RECEP_F1_2"/>
    <property type="match status" value="1"/>
</dbReference>
<keyword evidence="5 9" id="KW-0297">G-protein coupled receptor</keyword>
<evidence type="ECO:0000313" key="12">
    <source>
        <dbReference type="EMBL" id="VDM95545.1"/>
    </source>
</evidence>
<dbReference type="PANTHER" id="PTHR46925:SF2">
    <property type="entry name" value="G-PROTEIN COUPLED RECEPTOR TKR-1-RELATED"/>
    <property type="match status" value="1"/>
</dbReference>
<organism evidence="14">
    <name type="scientific">Thelazia callipaeda</name>
    <name type="common">Oriental eyeworm</name>
    <name type="synonym">Parasitic nematode</name>
    <dbReference type="NCBI Taxonomy" id="103827"/>
    <lineage>
        <taxon>Eukaryota</taxon>
        <taxon>Metazoa</taxon>
        <taxon>Ecdysozoa</taxon>
        <taxon>Nematoda</taxon>
        <taxon>Chromadorea</taxon>
        <taxon>Rhabditida</taxon>
        <taxon>Spirurina</taxon>
        <taxon>Spiruromorpha</taxon>
        <taxon>Thelazioidea</taxon>
        <taxon>Thelaziidae</taxon>
        <taxon>Thelazia</taxon>
    </lineage>
</organism>
<evidence type="ECO:0000313" key="14">
    <source>
        <dbReference type="WBParaSite" id="TCLT_0000053601-mRNA-1"/>
    </source>
</evidence>
<dbReference type="OMA" id="ACKNAEN"/>
<feature type="transmembrane region" description="Helical" evidence="10">
    <location>
        <begin position="56"/>
        <end position="81"/>
    </location>
</feature>
<gene>
    <name evidence="12" type="ORF">TCLT_LOCUS537</name>
</gene>
<keyword evidence="4 10" id="KW-1133">Transmembrane helix</keyword>
<feature type="transmembrane region" description="Helical" evidence="10">
    <location>
        <begin position="229"/>
        <end position="251"/>
    </location>
</feature>
<protein>
    <submittedName>
        <fullName evidence="14">G_PROTEIN_RECEP_F1_2 domain-containing protein</fullName>
    </submittedName>
</protein>
<keyword evidence="6 10" id="KW-0472">Membrane</keyword>
<evidence type="ECO:0000313" key="13">
    <source>
        <dbReference type="Proteomes" id="UP000276776"/>
    </source>
</evidence>
<keyword evidence="2" id="KW-1003">Cell membrane</keyword>
<dbReference type="PROSITE" id="PS00237">
    <property type="entry name" value="G_PROTEIN_RECEP_F1_1"/>
    <property type="match status" value="1"/>
</dbReference>
<keyword evidence="8 9" id="KW-0807">Transducer</keyword>
<reference evidence="14" key="1">
    <citation type="submission" date="2017-02" db="UniProtKB">
        <authorList>
            <consortium name="WormBaseParasite"/>
        </authorList>
    </citation>
    <scope>IDENTIFICATION</scope>
</reference>